<dbReference type="Gene3D" id="3.90.180.10">
    <property type="entry name" value="Medium-chain alcohol dehydrogenases, catalytic domain"/>
    <property type="match status" value="1"/>
</dbReference>
<dbReference type="EMBL" id="QGDH01000099">
    <property type="protein sequence ID" value="RAR07591.1"/>
    <property type="molecule type" value="Genomic_DNA"/>
</dbReference>
<dbReference type="InterPro" id="IPR036291">
    <property type="entry name" value="NAD(P)-bd_dom_sf"/>
</dbReference>
<protein>
    <submittedName>
        <fullName evidence="1">GroES-like protein</fullName>
    </submittedName>
</protein>
<evidence type="ECO:0000313" key="2">
    <source>
        <dbReference type="Proteomes" id="UP000249619"/>
    </source>
</evidence>
<sequence>MVVYSGLKAINLKPGERIVVTPATGRNEHALARLVSAHPRVVSMTVRTNDVDKDTENLQQYGVVDGVLDMTPMGAEGSTHVRAASGALEQYGRACMMGMGVGAMKDIEIPVMQMTFRSITVHGHAMYLGEDVRDIIKTAEASVLKLGKHRGVDTVAEFKLDNFKKGFDWVAKNHEFGQMAVLVP</sequence>
<reference evidence="2" key="1">
    <citation type="submission" date="2018-05" db="EMBL/GenBank/DDBJ databases">
        <title>Draft genome sequence of Stemphylium lycopersici strain CIDEFI 213.</title>
        <authorList>
            <person name="Medina R."/>
            <person name="Franco M.E.E."/>
            <person name="Lucentini C.G."/>
            <person name="Saparrat M.C.N."/>
            <person name="Balatti P.A."/>
        </authorList>
    </citation>
    <scope>NUCLEOTIDE SEQUENCE [LARGE SCALE GENOMIC DNA]</scope>
    <source>
        <strain evidence="2">CIDEFI 213</strain>
    </source>
</reference>
<evidence type="ECO:0000313" key="1">
    <source>
        <dbReference type="EMBL" id="RAR07591.1"/>
    </source>
</evidence>
<gene>
    <name evidence="1" type="ORF">DDE83_006457</name>
</gene>
<dbReference type="Gene3D" id="3.40.50.720">
    <property type="entry name" value="NAD(P)-binding Rossmann-like Domain"/>
    <property type="match status" value="1"/>
</dbReference>
<dbReference type="Proteomes" id="UP000249619">
    <property type="component" value="Unassembled WGS sequence"/>
</dbReference>
<organism evidence="1 2">
    <name type="scientific">Stemphylium lycopersici</name>
    <name type="common">Tomato gray leaf spot disease fungus</name>
    <name type="synonym">Thyrospora lycopersici</name>
    <dbReference type="NCBI Taxonomy" id="183478"/>
    <lineage>
        <taxon>Eukaryota</taxon>
        <taxon>Fungi</taxon>
        <taxon>Dikarya</taxon>
        <taxon>Ascomycota</taxon>
        <taxon>Pezizomycotina</taxon>
        <taxon>Dothideomycetes</taxon>
        <taxon>Pleosporomycetidae</taxon>
        <taxon>Pleosporales</taxon>
        <taxon>Pleosporineae</taxon>
        <taxon>Pleosporaceae</taxon>
        <taxon>Stemphylium</taxon>
    </lineage>
</organism>
<dbReference type="STRING" id="183478.A0A364MYX4"/>
<keyword evidence="2" id="KW-1185">Reference proteome</keyword>
<name>A0A364MYX4_STELY</name>
<dbReference type="AlphaFoldDB" id="A0A364MYX4"/>
<comment type="caution">
    <text evidence="1">The sequence shown here is derived from an EMBL/GenBank/DDBJ whole genome shotgun (WGS) entry which is preliminary data.</text>
</comment>
<proteinExistence type="predicted"/>
<accession>A0A364MYX4</accession>
<dbReference type="SUPFAM" id="SSF51735">
    <property type="entry name" value="NAD(P)-binding Rossmann-fold domains"/>
    <property type="match status" value="1"/>
</dbReference>